<proteinExistence type="predicted"/>
<evidence type="ECO:0008006" key="4">
    <source>
        <dbReference type="Google" id="ProtNLM"/>
    </source>
</evidence>
<feature type="transmembrane region" description="Helical" evidence="1">
    <location>
        <begin position="281"/>
        <end position="299"/>
    </location>
</feature>
<accession>A0A5M6DFC0</accession>
<comment type="caution">
    <text evidence="2">The sequence shown here is derived from an EMBL/GenBank/DDBJ whole genome shotgun (WGS) entry which is preliminary data.</text>
</comment>
<evidence type="ECO:0000313" key="3">
    <source>
        <dbReference type="Proteomes" id="UP000324479"/>
    </source>
</evidence>
<protein>
    <recommendedName>
        <fullName evidence="4">VanZ like protein</fullName>
    </recommendedName>
</protein>
<dbReference type="EMBL" id="VWOX01000002">
    <property type="protein sequence ID" value="KAA5546264.1"/>
    <property type="molecule type" value="Genomic_DNA"/>
</dbReference>
<keyword evidence="1" id="KW-0472">Membrane</keyword>
<feature type="transmembrane region" description="Helical" evidence="1">
    <location>
        <begin position="405"/>
        <end position="426"/>
    </location>
</feature>
<dbReference type="RefSeq" id="WP_150075271.1">
    <property type="nucleotide sequence ID" value="NZ_VWOX01000002.1"/>
</dbReference>
<dbReference type="AlphaFoldDB" id="A0A5M6DFC0"/>
<feature type="transmembrane region" description="Helical" evidence="1">
    <location>
        <begin position="88"/>
        <end position="108"/>
    </location>
</feature>
<evidence type="ECO:0000313" key="2">
    <source>
        <dbReference type="EMBL" id="KAA5546264.1"/>
    </source>
</evidence>
<dbReference type="Proteomes" id="UP000324479">
    <property type="component" value="Unassembled WGS sequence"/>
</dbReference>
<feature type="transmembrane region" description="Helical" evidence="1">
    <location>
        <begin position="153"/>
        <end position="173"/>
    </location>
</feature>
<name>A0A5M6DFC0_9BACT</name>
<feature type="transmembrane region" description="Helical" evidence="1">
    <location>
        <begin position="380"/>
        <end position="398"/>
    </location>
</feature>
<sequence>MKASSKILASASAVVAAAMMFGSWAPLEFRSARFADVLSAFLDPAASGHLSRSDTVANTVLGIPLAFTFTGFLATLRASLAWRCLASVLALLTTAVISLACEIPQGWLVDRVPSIADTRAQLGGAVVGIAAWWIVGPACAGELDRMVLGTHRWGRVKAALGIAAGTVFVWSILPGKILVSPADYARKWTRGQIEPIPFSRPIRDLGEAAFQWGWTILLGLPLGLWAYSMLRVPSPEQGCRRSGSAGSPSGPTVLLWLVGLGILPELLQIPVARRFASATDALFMILGTAAGYAVAGLAWEHRGEASTQHSSLAWRARDPSLWFVLAAAYLLFLCALSWIPFEFVTDPQEVKRTLREVAARPFGDYRGSNLKLFFNTLRTALLGTGWGTLLGVGIGLLHASNLRRWMMSAAGCASVGFAFGIELGQLLEASHSGGALGALSRLLGMWTGLTVAWLIVRPGPTPQ</sequence>
<feature type="transmembrane region" description="Helical" evidence="1">
    <location>
        <begin position="209"/>
        <end position="230"/>
    </location>
</feature>
<feature type="transmembrane region" description="Helical" evidence="1">
    <location>
        <begin position="320"/>
        <end position="341"/>
    </location>
</feature>
<keyword evidence="3" id="KW-1185">Reference proteome</keyword>
<evidence type="ECO:0000256" key="1">
    <source>
        <dbReference type="SAM" id="Phobius"/>
    </source>
</evidence>
<gene>
    <name evidence="2" type="ORF">FYK55_05095</name>
</gene>
<feature type="transmembrane region" description="Helical" evidence="1">
    <location>
        <begin position="251"/>
        <end position="269"/>
    </location>
</feature>
<keyword evidence="1" id="KW-1133">Transmembrane helix</keyword>
<keyword evidence="1" id="KW-0812">Transmembrane</keyword>
<feature type="transmembrane region" description="Helical" evidence="1">
    <location>
        <begin position="59"/>
        <end position="76"/>
    </location>
</feature>
<feature type="transmembrane region" description="Helical" evidence="1">
    <location>
        <begin position="120"/>
        <end position="141"/>
    </location>
</feature>
<feature type="transmembrane region" description="Helical" evidence="1">
    <location>
        <begin position="438"/>
        <end position="456"/>
    </location>
</feature>
<organism evidence="2 3">
    <name type="scientific">Roseiconus nitratireducens</name>
    <dbReference type="NCBI Taxonomy" id="2605748"/>
    <lineage>
        <taxon>Bacteria</taxon>
        <taxon>Pseudomonadati</taxon>
        <taxon>Planctomycetota</taxon>
        <taxon>Planctomycetia</taxon>
        <taxon>Pirellulales</taxon>
        <taxon>Pirellulaceae</taxon>
        <taxon>Roseiconus</taxon>
    </lineage>
</organism>
<reference evidence="2 3" key="1">
    <citation type="submission" date="2019-08" db="EMBL/GenBank/DDBJ databases">
        <authorList>
            <person name="Dhanesh K."/>
            <person name="Kumar G."/>
            <person name="Sasikala C."/>
            <person name="Venkata Ramana C."/>
        </authorList>
    </citation>
    <scope>NUCLEOTIDE SEQUENCE [LARGE SCALE GENOMIC DNA]</scope>
    <source>
        <strain evidence="2 3">JC645</strain>
    </source>
</reference>